<dbReference type="SUPFAM" id="SSF50156">
    <property type="entry name" value="PDZ domain-like"/>
    <property type="match status" value="1"/>
</dbReference>
<dbReference type="InterPro" id="IPR036034">
    <property type="entry name" value="PDZ_sf"/>
</dbReference>
<dbReference type="Pfam" id="PF17820">
    <property type="entry name" value="PDZ_6"/>
    <property type="match status" value="1"/>
</dbReference>
<comment type="caution">
    <text evidence="2">The sequence shown here is derived from an EMBL/GenBank/DDBJ whole genome shotgun (WGS) entry which is preliminary data.</text>
</comment>
<sequence length="71" mass="7663">MLTTLVAPNSPAARGELRPGDLITRVGDRPTPSVEALRDVLKGLAGTSDPMPFMVQRGVDRKVLNIQLPKQ</sequence>
<dbReference type="AlphaFoldDB" id="X1IWN0"/>
<accession>X1IWN0</accession>
<name>X1IWN0_9ZZZZ</name>
<dbReference type="InterPro" id="IPR041489">
    <property type="entry name" value="PDZ_6"/>
</dbReference>
<organism evidence="2">
    <name type="scientific">marine sediment metagenome</name>
    <dbReference type="NCBI Taxonomy" id="412755"/>
    <lineage>
        <taxon>unclassified sequences</taxon>
        <taxon>metagenomes</taxon>
        <taxon>ecological metagenomes</taxon>
    </lineage>
</organism>
<evidence type="ECO:0000313" key="2">
    <source>
        <dbReference type="EMBL" id="GAH86861.1"/>
    </source>
</evidence>
<protein>
    <recommendedName>
        <fullName evidence="1">PDZ domain-containing protein</fullName>
    </recommendedName>
</protein>
<proteinExistence type="predicted"/>
<reference evidence="2" key="1">
    <citation type="journal article" date="2014" name="Front. Microbiol.">
        <title>High frequency of phylogenetically diverse reductive dehalogenase-homologous genes in deep subseafloor sedimentary metagenomes.</title>
        <authorList>
            <person name="Kawai M."/>
            <person name="Futagami T."/>
            <person name="Toyoda A."/>
            <person name="Takaki Y."/>
            <person name="Nishi S."/>
            <person name="Hori S."/>
            <person name="Arai W."/>
            <person name="Tsubouchi T."/>
            <person name="Morono Y."/>
            <person name="Uchiyama I."/>
            <person name="Ito T."/>
            <person name="Fujiyama A."/>
            <person name="Inagaki F."/>
            <person name="Takami H."/>
        </authorList>
    </citation>
    <scope>NUCLEOTIDE SEQUENCE</scope>
    <source>
        <strain evidence="2">Expedition CK06-06</strain>
    </source>
</reference>
<dbReference type="EMBL" id="BARU01036004">
    <property type="protein sequence ID" value="GAH86861.1"/>
    <property type="molecule type" value="Genomic_DNA"/>
</dbReference>
<evidence type="ECO:0000259" key="1">
    <source>
        <dbReference type="Pfam" id="PF17820"/>
    </source>
</evidence>
<dbReference type="Gene3D" id="2.30.42.10">
    <property type="match status" value="1"/>
</dbReference>
<gene>
    <name evidence="2" type="ORF">S03H2_56299</name>
</gene>
<feature type="domain" description="PDZ" evidence="1">
    <location>
        <begin position="4"/>
        <end position="47"/>
    </location>
</feature>